<name>A0A9P0PFT0_ACAOB</name>
<dbReference type="AlphaFoldDB" id="A0A9P0PFT0"/>
<dbReference type="Proteomes" id="UP001152888">
    <property type="component" value="Unassembled WGS sequence"/>
</dbReference>
<dbReference type="PANTHER" id="PTHR16230:SF3">
    <property type="entry name" value="BIOGENESIS OF LYSOSOMAL ORGANELLES COMPLEX-1, SUBUNIT 4, CAPPUCCINO"/>
    <property type="match status" value="1"/>
</dbReference>
<accession>A0A9P0PFT0</accession>
<protein>
    <recommendedName>
        <fullName evidence="4">Biogenesis of lysosome-related organelles complex 1 subunit 4</fullName>
    </recommendedName>
</protein>
<reference evidence="2" key="1">
    <citation type="submission" date="2022-03" db="EMBL/GenBank/DDBJ databases">
        <authorList>
            <person name="Sayadi A."/>
        </authorList>
    </citation>
    <scope>NUCLEOTIDE SEQUENCE</scope>
</reference>
<dbReference type="GO" id="GO:0031083">
    <property type="term" value="C:BLOC-1 complex"/>
    <property type="evidence" value="ECO:0007669"/>
    <property type="project" value="TreeGrafter"/>
</dbReference>
<sequence>MDKVVEKTAVDYAKYLDVNLPSKFQPLQTSIDEILARLEEFQTMLSFIAGDRKDYNDIIASIPNYKPRFDDMFKRIDVLEVLVAHMKDNMDTLESNIEKAEAELGINEPAMKVPSIFTPLFKKSTSSERSPSKGMEIFHTEDYFK</sequence>
<proteinExistence type="predicted"/>
<comment type="caution">
    <text evidence="2">The sequence shown here is derived from an EMBL/GenBank/DDBJ whole genome shotgun (WGS) entry which is preliminary data.</text>
</comment>
<evidence type="ECO:0000256" key="1">
    <source>
        <dbReference type="SAM" id="Coils"/>
    </source>
</evidence>
<dbReference type="EMBL" id="CAKOFQ010006918">
    <property type="protein sequence ID" value="CAH1982311.1"/>
    <property type="molecule type" value="Genomic_DNA"/>
</dbReference>
<keyword evidence="3" id="KW-1185">Reference proteome</keyword>
<feature type="coiled-coil region" evidence="1">
    <location>
        <begin position="76"/>
        <end position="103"/>
    </location>
</feature>
<evidence type="ECO:0000313" key="2">
    <source>
        <dbReference type="EMBL" id="CAH1982311.1"/>
    </source>
</evidence>
<evidence type="ECO:0008006" key="4">
    <source>
        <dbReference type="Google" id="ProtNLM"/>
    </source>
</evidence>
<keyword evidence="1" id="KW-0175">Coiled coil</keyword>
<dbReference type="OrthoDB" id="2372305at2759"/>
<dbReference type="InterPro" id="IPR024857">
    <property type="entry name" value="Cappuccino"/>
</dbReference>
<evidence type="ECO:0000313" key="3">
    <source>
        <dbReference type="Proteomes" id="UP001152888"/>
    </source>
</evidence>
<organism evidence="2 3">
    <name type="scientific">Acanthoscelides obtectus</name>
    <name type="common">Bean weevil</name>
    <name type="synonym">Bruchus obtectus</name>
    <dbReference type="NCBI Taxonomy" id="200917"/>
    <lineage>
        <taxon>Eukaryota</taxon>
        <taxon>Metazoa</taxon>
        <taxon>Ecdysozoa</taxon>
        <taxon>Arthropoda</taxon>
        <taxon>Hexapoda</taxon>
        <taxon>Insecta</taxon>
        <taxon>Pterygota</taxon>
        <taxon>Neoptera</taxon>
        <taxon>Endopterygota</taxon>
        <taxon>Coleoptera</taxon>
        <taxon>Polyphaga</taxon>
        <taxon>Cucujiformia</taxon>
        <taxon>Chrysomeloidea</taxon>
        <taxon>Chrysomelidae</taxon>
        <taxon>Bruchinae</taxon>
        <taxon>Bruchini</taxon>
        <taxon>Acanthoscelides</taxon>
    </lineage>
</organism>
<dbReference type="PANTHER" id="PTHR16230">
    <property type="entry name" value="CAPPUCCINO"/>
    <property type="match status" value="1"/>
</dbReference>
<gene>
    <name evidence="2" type="ORF">ACAOBT_LOCUS14938</name>
</gene>